<reference evidence="2 3" key="1">
    <citation type="submission" date="2018-08" db="EMBL/GenBank/DDBJ databases">
        <title>Genomic Encyclopedia of Type Strains, Phase IV (KMG-IV): sequencing the most valuable type-strain genomes for metagenomic binning, comparative biology and taxonomic classification.</title>
        <authorList>
            <person name="Goeker M."/>
        </authorList>
    </citation>
    <scope>NUCLEOTIDE SEQUENCE [LARGE SCALE GENOMIC DNA]</scope>
    <source>
        <strain evidence="2 3">DSM 26022</strain>
    </source>
</reference>
<dbReference type="Gene3D" id="3.90.950.20">
    <property type="entry name" value="CinA-like"/>
    <property type="match status" value="1"/>
</dbReference>
<dbReference type="SUPFAM" id="SSF142433">
    <property type="entry name" value="CinA-like"/>
    <property type="match status" value="1"/>
</dbReference>
<protein>
    <submittedName>
        <fullName evidence="2">Nicotinamide-nucleotide amidase</fullName>
    </submittedName>
</protein>
<accession>A0A3E0H4D5</accession>
<dbReference type="Proteomes" id="UP000256774">
    <property type="component" value="Unassembled WGS sequence"/>
</dbReference>
<name>A0A3E0H4D5_9GAMM</name>
<dbReference type="EMBL" id="QUNR01000003">
    <property type="protein sequence ID" value="REH37684.1"/>
    <property type="molecule type" value="Genomic_DNA"/>
</dbReference>
<dbReference type="Pfam" id="PF02464">
    <property type="entry name" value="CinA"/>
    <property type="match status" value="1"/>
</dbReference>
<gene>
    <name evidence="2" type="ORF">DFR26_1463</name>
</gene>
<proteinExistence type="predicted"/>
<feature type="domain" description="CinA C-terminal" evidence="1">
    <location>
        <begin position="23"/>
        <end position="171"/>
    </location>
</feature>
<dbReference type="OrthoDB" id="9801454at2"/>
<evidence type="ECO:0000313" key="2">
    <source>
        <dbReference type="EMBL" id="REH37684.1"/>
    </source>
</evidence>
<organism evidence="2 3">
    <name type="scientific">Paraperlucidibaca baekdonensis</name>
    <dbReference type="NCBI Taxonomy" id="748120"/>
    <lineage>
        <taxon>Bacteria</taxon>
        <taxon>Pseudomonadati</taxon>
        <taxon>Pseudomonadota</taxon>
        <taxon>Gammaproteobacteria</taxon>
        <taxon>Moraxellales</taxon>
        <taxon>Moraxellaceae</taxon>
        <taxon>Paraperlucidibaca</taxon>
    </lineage>
</organism>
<comment type="caution">
    <text evidence="2">The sequence shown here is derived from an EMBL/GenBank/DDBJ whole genome shotgun (WGS) entry which is preliminary data.</text>
</comment>
<keyword evidence="3" id="KW-1185">Reference proteome</keyword>
<dbReference type="InterPro" id="IPR008136">
    <property type="entry name" value="CinA_C"/>
</dbReference>
<sequence>MSYLLSPCAAIDAGDNTLIIAAARVLGSTLLAHGLRVSAAESCTGGGIAQAITEVAGSSAWFDMSWVTYSNAAKTQLVGVPAVVIAEHGAVSEAVVRAMAEGARVASGADWAVAVSGVAGPSGGTPEKPVGLVWMAWAGPQGTVVESNYWPGERVMVRCQTVYRALSQLNTLVLSSAAHTRVP</sequence>
<dbReference type="InterPro" id="IPR036653">
    <property type="entry name" value="CinA-like_C"/>
</dbReference>
<evidence type="ECO:0000313" key="3">
    <source>
        <dbReference type="Proteomes" id="UP000256774"/>
    </source>
</evidence>
<evidence type="ECO:0000259" key="1">
    <source>
        <dbReference type="Pfam" id="PF02464"/>
    </source>
</evidence>
<dbReference type="AlphaFoldDB" id="A0A3E0H4D5"/>
<dbReference type="RefSeq" id="WP_116208301.1">
    <property type="nucleotide sequence ID" value="NZ_QUNR01000003.1"/>
</dbReference>
<dbReference type="NCBIfam" id="TIGR00199">
    <property type="entry name" value="PncC_domain"/>
    <property type="match status" value="1"/>
</dbReference>